<organism evidence="1 2">
    <name type="scientific">Arctium lappa</name>
    <name type="common">Greater burdock</name>
    <name type="synonym">Lappa major</name>
    <dbReference type="NCBI Taxonomy" id="4217"/>
    <lineage>
        <taxon>Eukaryota</taxon>
        <taxon>Viridiplantae</taxon>
        <taxon>Streptophyta</taxon>
        <taxon>Embryophyta</taxon>
        <taxon>Tracheophyta</taxon>
        <taxon>Spermatophyta</taxon>
        <taxon>Magnoliopsida</taxon>
        <taxon>eudicotyledons</taxon>
        <taxon>Gunneridae</taxon>
        <taxon>Pentapetalae</taxon>
        <taxon>asterids</taxon>
        <taxon>campanulids</taxon>
        <taxon>Asterales</taxon>
        <taxon>Asteraceae</taxon>
        <taxon>Carduoideae</taxon>
        <taxon>Cardueae</taxon>
        <taxon>Arctiinae</taxon>
        <taxon>Arctium</taxon>
    </lineage>
</organism>
<name>A0ACB9DHK4_ARCLA</name>
<proteinExistence type="predicted"/>
<comment type="caution">
    <text evidence="1">The sequence shown here is derived from an EMBL/GenBank/DDBJ whole genome shotgun (WGS) entry which is preliminary data.</text>
</comment>
<dbReference type="EMBL" id="CM042049">
    <property type="protein sequence ID" value="KAI3745966.1"/>
    <property type="molecule type" value="Genomic_DNA"/>
</dbReference>
<sequence>MHDVLQEMGLEIVRKCYPNSRLWEHEEIHDLIKKNRNLEAVEAIVPAYIDEVTSDENWSFSADVFEKMRNVRLLDICKDFTSCKPTTLPDELQWLSWDEYPFSSLPVANLRKLVGLNMTGSEIEHLWIGYKFMPNLKFIHLEQCGAHIVYKDDMESIQQIETCISGYGDSEDVCCGDEFVYRINFGVGNIEESKDGQLENDDRRRKAPQKMTSEKGGGRWTSWFFGEKLRGEGGDEDGPNRHSSTSARRSLLLLQICHGCCYSKPLIDAASLIFSLLLLLVFLIVPFKEHSLRPKKDAFGVISVHHLTFLKAYVLYGNGVFIFFWTDWRMDI</sequence>
<protein>
    <submittedName>
        <fullName evidence="1">Uncharacterized protein</fullName>
    </submittedName>
</protein>
<accession>A0ACB9DHK4</accession>
<gene>
    <name evidence="1" type="ORF">L6452_08381</name>
</gene>
<reference evidence="2" key="1">
    <citation type="journal article" date="2022" name="Mol. Ecol. Resour.">
        <title>The genomes of chicory, endive, great burdock and yacon provide insights into Asteraceae palaeo-polyploidization history and plant inulin production.</title>
        <authorList>
            <person name="Fan W."/>
            <person name="Wang S."/>
            <person name="Wang H."/>
            <person name="Wang A."/>
            <person name="Jiang F."/>
            <person name="Liu H."/>
            <person name="Zhao H."/>
            <person name="Xu D."/>
            <person name="Zhang Y."/>
        </authorList>
    </citation>
    <scope>NUCLEOTIDE SEQUENCE [LARGE SCALE GENOMIC DNA]</scope>
    <source>
        <strain evidence="2">cv. Niubang</strain>
    </source>
</reference>
<reference evidence="1 2" key="2">
    <citation type="journal article" date="2022" name="Mol. Ecol. Resour.">
        <title>The genomes of chicory, endive, great burdock and yacon provide insights into Asteraceae paleo-polyploidization history and plant inulin production.</title>
        <authorList>
            <person name="Fan W."/>
            <person name="Wang S."/>
            <person name="Wang H."/>
            <person name="Wang A."/>
            <person name="Jiang F."/>
            <person name="Liu H."/>
            <person name="Zhao H."/>
            <person name="Xu D."/>
            <person name="Zhang Y."/>
        </authorList>
    </citation>
    <scope>NUCLEOTIDE SEQUENCE [LARGE SCALE GENOMIC DNA]</scope>
    <source>
        <strain evidence="2">cv. Niubang</strain>
    </source>
</reference>
<keyword evidence="2" id="KW-1185">Reference proteome</keyword>
<dbReference type="Proteomes" id="UP001055879">
    <property type="component" value="Linkage Group LG03"/>
</dbReference>
<evidence type="ECO:0000313" key="1">
    <source>
        <dbReference type="EMBL" id="KAI3745966.1"/>
    </source>
</evidence>
<evidence type="ECO:0000313" key="2">
    <source>
        <dbReference type="Proteomes" id="UP001055879"/>
    </source>
</evidence>